<reference evidence="7" key="1">
    <citation type="submission" date="2024-07" db="EMBL/GenBank/DDBJ databases">
        <title>Complete genome sequence of Verrucomicrobiaceae bacterium NT6N.</title>
        <authorList>
            <person name="Huang C."/>
            <person name="Takami H."/>
            <person name="Hamasaki K."/>
        </authorList>
    </citation>
    <scope>NUCLEOTIDE SEQUENCE</scope>
    <source>
        <strain evidence="7">NT6N</strain>
    </source>
</reference>
<keyword evidence="4" id="KW-0067">ATP-binding</keyword>
<dbReference type="PROSITE" id="PS51192">
    <property type="entry name" value="HELICASE_ATP_BIND_1"/>
    <property type="match status" value="1"/>
</dbReference>
<dbReference type="Gene3D" id="3.40.50.300">
    <property type="entry name" value="P-loop containing nucleotide triphosphate hydrolases"/>
    <property type="match status" value="2"/>
</dbReference>
<dbReference type="InterPro" id="IPR013689">
    <property type="entry name" value="RNA_helicase_ATP-dep_HrpB_C"/>
</dbReference>
<dbReference type="PROSITE" id="PS51194">
    <property type="entry name" value="HELICASE_CTER"/>
    <property type="match status" value="1"/>
</dbReference>
<organism evidence="7">
    <name type="scientific">Oceaniferula spumae</name>
    <dbReference type="NCBI Taxonomy" id="2979115"/>
    <lineage>
        <taxon>Bacteria</taxon>
        <taxon>Pseudomonadati</taxon>
        <taxon>Verrucomicrobiota</taxon>
        <taxon>Verrucomicrobiia</taxon>
        <taxon>Verrucomicrobiales</taxon>
        <taxon>Verrucomicrobiaceae</taxon>
        <taxon>Oceaniferula</taxon>
    </lineage>
</organism>
<dbReference type="GO" id="GO:0016787">
    <property type="term" value="F:hydrolase activity"/>
    <property type="evidence" value="ECO:0007669"/>
    <property type="project" value="UniProtKB-KW"/>
</dbReference>
<dbReference type="SMART" id="SM00847">
    <property type="entry name" value="HA2"/>
    <property type="match status" value="1"/>
</dbReference>
<dbReference type="GO" id="GO:0003676">
    <property type="term" value="F:nucleic acid binding"/>
    <property type="evidence" value="ECO:0007669"/>
    <property type="project" value="InterPro"/>
</dbReference>
<dbReference type="CDD" id="cd18791">
    <property type="entry name" value="SF2_C_RHA"/>
    <property type="match status" value="1"/>
</dbReference>
<dbReference type="InterPro" id="IPR011545">
    <property type="entry name" value="DEAD/DEAH_box_helicase_dom"/>
</dbReference>
<dbReference type="PIRSF" id="PIRSF005496">
    <property type="entry name" value="ATP_hel_hrpB"/>
    <property type="match status" value="1"/>
</dbReference>
<keyword evidence="2" id="KW-0378">Hydrolase</keyword>
<feature type="domain" description="Helicase C-terminal" evidence="6">
    <location>
        <begin position="211"/>
        <end position="376"/>
    </location>
</feature>
<accession>A0AAT9FRU0</accession>
<dbReference type="Pfam" id="PF08482">
    <property type="entry name" value="HrpB_C"/>
    <property type="match status" value="1"/>
</dbReference>
<evidence type="ECO:0000259" key="5">
    <source>
        <dbReference type="PROSITE" id="PS51192"/>
    </source>
</evidence>
<dbReference type="InterPro" id="IPR001650">
    <property type="entry name" value="Helicase_C-like"/>
</dbReference>
<evidence type="ECO:0000256" key="1">
    <source>
        <dbReference type="ARBA" id="ARBA00022741"/>
    </source>
</evidence>
<dbReference type="NCBIfam" id="TIGR01970">
    <property type="entry name" value="DEAH_box_HrpB"/>
    <property type="match status" value="1"/>
</dbReference>
<gene>
    <name evidence="7" type="primary">hrpB</name>
    <name evidence="7" type="ORF">NT6N_36850</name>
</gene>
<name>A0AAT9FRU0_9BACT</name>
<dbReference type="Pfam" id="PF04408">
    <property type="entry name" value="WHD_HA2"/>
    <property type="match status" value="1"/>
</dbReference>
<dbReference type="CDD" id="cd17990">
    <property type="entry name" value="DEXHc_HrpB"/>
    <property type="match status" value="1"/>
</dbReference>
<dbReference type="Gene3D" id="1.20.120.1080">
    <property type="match status" value="1"/>
</dbReference>
<evidence type="ECO:0000256" key="2">
    <source>
        <dbReference type="ARBA" id="ARBA00022801"/>
    </source>
</evidence>
<dbReference type="AlphaFoldDB" id="A0AAT9FRU0"/>
<dbReference type="InterPro" id="IPR007502">
    <property type="entry name" value="Helicase-assoc_dom"/>
</dbReference>
<dbReference type="SMART" id="SM00487">
    <property type="entry name" value="DEXDc"/>
    <property type="match status" value="1"/>
</dbReference>
<dbReference type="InterPro" id="IPR027417">
    <property type="entry name" value="P-loop_NTPase"/>
</dbReference>
<sequence length="844" mass="93668">MIELPVHSLRTKLVEAVKSSGRVLLRAPTGSGKSTCVPPMLLDGGVEGLIVVVQPRRIAARLLARHVAALRGVKPGGEVGHVVRFENNMGKNTRIVYVTDGVLQRWLQENAELPGVGAVVFDEFHERRIASDVALARCLDLQEGVRKDLKLVVMSATLETGGLREYLHPCDVLEAEGRMFPVEIKYQAVSQTVQRGGNGPRQGLWDHAAAAIKQELGRDDTGHILVFLPGVHEIRRTVEIVERASWSRGWKVCPLYSGLSPKLQDEAVAPNGSPRIIVSTNVAETSLTIDGVCTVIDAGLARVARYDAVRGIDTLMIEKISRASADQRAGRAGRTAPGKCLRLWSENDHGRRDAFELPEIKRVDLAEVVLSLKAAGVEDVADFRWLEKPDEHALEVANKLLHHLGALDALDEITEQGQAMARFPLHPRYARLLLAGQQYDCVAEAGFIAAAVQSEGVFLRGKGGPKEFSDDNDLTDFAAEWRAFNVARDMRYDPRRCGDYGIMARGARELEKSLSQLEKLATRAGIDWKPPRAQEFNQQAVSRAVLAALSDRLAAQLGEATLSCRVVGNRKGKIDAESVAKGAEAFVAAEMTEVEGKEVSVYLNRCTKISLKDLQTQFPDDFSDHRGASYDPVSRRVLNLSETRFRDLVLTSKEGGEPPLDQAAHLLAERVVSGELKLNKWDKFVEQWIARLVNLTNWMPEMELPGFSEDDHQLVIEEVCQGAKSYKDIKNREVLPVLSKWLSAPQKSVLDAYAPTEVKISNGKTAKVKYKIDAEPWIAMKMQHLYDVTELPKIANGKVNLLVHLLAPNQRPWQVTGDLKGFWERGYPQMKKDLAGRYPKHEWR</sequence>
<dbReference type="EMBL" id="AP026866">
    <property type="protein sequence ID" value="BDS08645.1"/>
    <property type="molecule type" value="Genomic_DNA"/>
</dbReference>
<dbReference type="InterPro" id="IPR049614">
    <property type="entry name" value="HrpB_DEXH"/>
</dbReference>
<dbReference type="Pfam" id="PF00270">
    <property type="entry name" value="DEAD"/>
    <property type="match status" value="1"/>
</dbReference>
<dbReference type="InterPro" id="IPR014001">
    <property type="entry name" value="Helicase_ATP-bd"/>
</dbReference>
<dbReference type="SUPFAM" id="SSF52540">
    <property type="entry name" value="P-loop containing nucleoside triphosphate hydrolases"/>
    <property type="match status" value="1"/>
</dbReference>
<dbReference type="KEGG" id="osu:NT6N_36850"/>
<keyword evidence="1" id="KW-0547">Nucleotide-binding</keyword>
<dbReference type="GO" id="GO:0004386">
    <property type="term" value="F:helicase activity"/>
    <property type="evidence" value="ECO:0007669"/>
    <property type="project" value="UniProtKB-KW"/>
</dbReference>
<dbReference type="GO" id="GO:0005524">
    <property type="term" value="F:ATP binding"/>
    <property type="evidence" value="ECO:0007669"/>
    <property type="project" value="UniProtKB-KW"/>
</dbReference>
<evidence type="ECO:0000256" key="3">
    <source>
        <dbReference type="ARBA" id="ARBA00022806"/>
    </source>
</evidence>
<dbReference type="PANTHER" id="PTHR43519:SF1">
    <property type="entry name" value="ATP-DEPENDENT RNA HELICASE HRPB"/>
    <property type="match status" value="1"/>
</dbReference>
<dbReference type="InterPro" id="IPR010225">
    <property type="entry name" value="HrpB"/>
</dbReference>
<dbReference type="PANTHER" id="PTHR43519">
    <property type="entry name" value="ATP-DEPENDENT RNA HELICASE HRPB"/>
    <property type="match status" value="1"/>
</dbReference>
<dbReference type="InterPro" id="IPR048333">
    <property type="entry name" value="HA2_WH"/>
</dbReference>
<evidence type="ECO:0000259" key="6">
    <source>
        <dbReference type="PROSITE" id="PS51194"/>
    </source>
</evidence>
<dbReference type="Pfam" id="PF00271">
    <property type="entry name" value="Helicase_C"/>
    <property type="match status" value="1"/>
</dbReference>
<evidence type="ECO:0000313" key="7">
    <source>
        <dbReference type="EMBL" id="BDS08645.1"/>
    </source>
</evidence>
<proteinExistence type="predicted"/>
<evidence type="ECO:0000256" key="4">
    <source>
        <dbReference type="ARBA" id="ARBA00022840"/>
    </source>
</evidence>
<protein>
    <submittedName>
        <fullName evidence="7">ATP-dependent helicase</fullName>
    </submittedName>
</protein>
<dbReference type="SMART" id="SM00490">
    <property type="entry name" value="HELICc"/>
    <property type="match status" value="1"/>
</dbReference>
<dbReference type="Pfam" id="PF21010">
    <property type="entry name" value="HA2_C"/>
    <property type="match status" value="1"/>
</dbReference>
<keyword evidence="3 7" id="KW-0347">Helicase</keyword>
<feature type="domain" description="Helicase ATP-binding" evidence="5">
    <location>
        <begin position="14"/>
        <end position="176"/>
    </location>
</feature>